<proteinExistence type="predicted"/>
<gene>
    <name evidence="1" type="ORF">LEMA_uP035860.1</name>
</gene>
<evidence type="ECO:0000313" key="1">
    <source>
        <dbReference type="EMBL" id="CBX93912.1"/>
    </source>
</evidence>
<evidence type="ECO:0000313" key="2">
    <source>
        <dbReference type="Proteomes" id="UP000002668"/>
    </source>
</evidence>
<organism evidence="2">
    <name type="scientific">Leptosphaeria maculans (strain JN3 / isolate v23.1.3 / race Av1-4-5-6-7-8)</name>
    <name type="common">Blackleg fungus</name>
    <name type="synonym">Phoma lingam</name>
    <dbReference type="NCBI Taxonomy" id="985895"/>
    <lineage>
        <taxon>Eukaryota</taxon>
        <taxon>Fungi</taxon>
        <taxon>Dikarya</taxon>
        <taxon>Ascomycota</taxon>
        <taxon>Pezizomycotina</taxon>
        <taxon>Dothideomycetes</taxon>
        <taxon>Pleosporomycetidae</taxon>
        <taxon>Pleosporales</taxon>
        <taxon>Pleosporineae</taxon>
        <taxon>Leptosphaeriaceae</taxon>
        <taxon>Plenodomus</taxon>
        <taxon>Plenodomus lingam/Leptosphaeria maculans species complex</taxon>
    </lineage>
</organism>
<dbReference type="VEuPathDB" id="FungiDB:LEMA_uP035860.1"/>
<dbReference type="HOGENOM" id="CLU_3377242_0_0_1"/>
<dbReference type="AlphaFoldDB" id="E4ZRR5"/>
<accession>E4ZRR5</accession>
<name>E4ZRR5_LEPMJ</name>
<keyword evidence="2" id="KW-1185">Reference proteome</keyword>
<protein>
    <submittedName>
        <fullName evidence="1">Predicted protein</fullName>
    </submittedName>
</protein>
<dbReference type="InParanoid" id="E4ZRR5"/>
<reference evidence="2" key="1">
    <citation type="journal article" date="2011" name="Nat. Commun.">
        <title>Effector diversification within compartments of the Leptosphaeria maculans genome affected by Repeat-Induced Point mutations.</title>
        <authorList>
            <person name="Rouxel T."/>
            <person name="Grandaubert J."/>
            <person name="Hane J.K."/>
            <person name="Hoede C."/>
            <person name="van de Wouw A.P."/>
            <person name="Couloux A."/>
            <person name="Dominguez V."/>
            <person name="Anthouard V."/>
            <person name="Bally P."/>
            <person name="Bourras S."/>
            <person name="Cozijnsen A.J."/>
            <person name="Ciuffetti L.M."/>
            <person name="Degrave A."/>
            <person name="Dilmaghani A."/>
            <person name="Duret L."/>
            <person name="Fudal I."/>
            <person name="Goodwin S.B."/>
            <person name="Gout L."/>
            <person name="Glaser N."/>
            <person name="Linglin J."/>
            <person name="Kema G.H.J."/>
            <person name="Lapalu N."/>
            <person name="Lawrence C.B."/>
            <person name="May K."/>
            <person name="Meyer M."/>
            <person name="Ollivier B."/>
            <person name="Poulain J."/>
            <person name="Schoch C.L."/>
            <person name="Simon A."/>
            <person name="Spatafora J.W."/>
            <person name="Stachowiak A."/>
            <person name="Turgeon B.G."/>
            <person name="Tyler B.M."/>
            <person name="Vincent D."/>
            <person name="Weissenbach J."/>
            <person name="Amselem J."/>
            <person name="Quesneville H."/>
            <person name="Oliver R.P."/>
            <person name="Wincker P."/>
            <person name="Balesdent M.-H."/>
            <person name="Howlett B.J."/>
        </authorList>
    </citation>
    <scope>NUCLEOTIDE SEQUENCE [LARGE SCALE GENOMIC DNA]</scope>
    <source>
        <strain evidence="2">JN3 / isolate v23.1.3 / race Av1-4-5-6-7-8</strain>
    </source>
</reference>
<dbReference type="Proteomes" id="UP000002668">
    <property type="component" value="Genome"/>
</dbReference>
<sequence length="34" mass="3728">MKKLLIAGDYHNAESTGCIGAINREKEPLLKADK</sequence>
<dbReference type="EMBL" id="FP929116">
    <property type="protein sequence ID" value="CBX93912.1"/>
    <property type="molecule type" value="Genomic_DNA"/>
</dbReference>